<evidence type="ECO:0000313" key="2">
    <source>
        <dbReference type="Proteomes" id="UP001491310"/>
    </source>
</evidence>
<dbReference type="PANTHER" id="PTHR43975">
    <property type="entry name" value="ZGC:101858"/>
    <property type="match status" value="1"/>
</dbReference>
<comment type="caution">
    <text evidence="1">The sequence shown here is derived from an EMBL/GenBank/DDBJ whole genome shotgun (WGS) entry which is preliminary data.</text>
</comment>
<dbReference type="PRINTS" id="PR00081">
    <property type="entry name" value="GDHRDH"/>
</dbReference>
<dbReference type="InterPro" id="IPR002347">
    <property type="entry name" value="SDR_fam"/>
</dbReference>
<keyword evidence="2" id="KW-1185">Reference proteome</keyword>
<reference evidence="1 2" key="1">
    <citation type="journal article" date="2024" name="Nat. Commun.">
        <title>Phylogenomics reveals the evolutionary origins of lichenization in chlorophyte algae.</title>
        <authorList>
            <person name="Puginier C."/>
            <person name="Libourel C."/>
            <person name="Otte J."/>
            <person name="Skaloud P."/>
            <person name="Haon M."/>
            <person name="Grisel S."/>
            <person name="Petersen M."/>
            <person name="Berrin J.G."/>
            <person name="Delaux P.M."/>
            <person name="Dal Grande F."/>
            <person name="Keller J."/>
        </authorList>
    </citation>
    <scope>NUCLEOTIDE SEQUENCE [LARGE SCALE GENOMIC DNA]</scope>
    <source>
        <strain evidence="1 2">SAG 216-7</strain>
    </source>
</reference>
<dbReference type="PANTHER" id="PTHR43975:SF2">
    <property type="entry name" value="EG:BACR7A4.14 PROTEIN-RELATED"/>
    <property type="match status" value="1"/>
</dbReference>
<protein>
    <recommendedName>
        <fullName evidence="3">NAD(P)-binding protein</fullName>
    </recommendedName>
</protein>
<proteinExistence type="predicted"/>
<dbReference type="PRINTS" id="PR00080">
    <property type="entry name" value="SDRFAMILY"/>
</dbReference>
<organism evidence="1 2">
    <name type="scientific">Coccomyxa subellipsoidea</name>
    <dbReference type="NCBI Taxonomy" id="248742"/>
    <lineage>
        <taxon>Eukaryota</taxon>
        <taxon>Viridiplantae</taxon>
        <taxon>Chlorophyta</taxon>
        <taxon>core chlorophytes</taxon>
        <taxon>Trebouxiophyceae</taxon>
        <taxon>Trebouxiophyceae incertae sedis</taxon>
        <taxon>Coccomyxaceae</taxon>
        <taxon>Coccomyxa</taxon>
    </lineage>
</organism>
<dbReference type="Gene3D" id="3.40.50.720">
    <property type="entry name" value="NAD(P)-binding Rossmann-like Domain"/>
    <property type="match status" value="1"/>
</dbReference>
<dbReference type="SUPFAM" id="SSF51735">
    <property type="entry name" value="NAD(P)-binding Rossmann-fold domains"/>
    <property type="match status" value="1"/>
</dbReference>
<name>A0ABR2YHH3_9CHLO</name>
<dbReference type="EMBL" id="JALJOT010000011">
    <property type="protein sequence ID" value="KAK9905520.1"/>
    <property type="molecule type" value="Genomic_DNA"/>
</dbReference>
<evidence type="ECO:0008006" key="3">
    <source>
        <dbReference type="Google" id="ProtNLM"/>
    </source>
</evidence>
<dbReference type="InterPro" id="IPR036291">
    <property type="entry name" value="NAD(P)-bd_dom_sf"/>
</dbReference>
<gene>
    <name evidence="1" type="ORF">WJX75_001481</name>
</gene>
<dbReference type="Proteomes" id="UP001491310">
    <property type="component" value="Unassembled WGS sequence"/>
</dbReference>
<sequence length="267" mass="27888">MSSSTIPIIPDLQGKRVLVTGGSAGIGKAAAFAFDANGCSVAVLGRRLERLDAVASQLKHGVSIVADLTKEDDMNRAVKEAIEKLGGLDILVNNGGAVTEEMMGKDEAAFITALELHVTGNLTLIRAAEEELIRNKGAVVNISSGASIIPRKENVAYGVAKAAQDKLTKDLAFEFAPKGVRVNSILPAVIDTEAIASAAERGGVPKETLLAKLAPHHAMNRTGEPDEVAAPIVFLASDAASFITGVNLLVDGGATLGYWFNRSSFLE</sequence>
<dbReference type="Pfam" id="PF13561">
    <property type="entry name" value="adh_short_C2"/>
    <property type="match status" value="1"/>
</dbReference>
<accession>A0ABR2YHH3</accession>
<evidence type="ECO:0000313" key="1">
    <source>
        <dbReference type="EMBL" id="KAK9905520.1"/>
    </source>
</evidence>